<dbReference type="RefSeq" id="WP_080347712.1">
    <property type="nucleotide sequence ID" value="NZ_CBCSIN010000009.1"/>
</dbReference>
<name>A0A1G5D0Z1_9GAMM</name>
<evidence type="ECO:0000313" key="2">
    <source>
        <dbReference type="Proteomes" id="UP000183031"/>
    </source>
</evidence>
<dbReference type="EMBL" id="FMUT01000003">
    <property type="protein sequence ID" value="SCY08312.1"/>
    <property type="molecule type" value="Genomic_DNA"/>
</dbReference>
<evidence type="ECO:0000313" key="1">
    <source>
        <dbReference type="EMBL" id="SCY08312.1"/>
    </source>
</evidence>
<protein>
    <recommendedName>
        <fullName evidence="3">DUF1641 domain-containing protein</fullName>
    </recommendedName>
</protein>
<reference evidence="1 2" key="1">
    <citation type="submission" date="2016-10" db="EMBL/GenBank/DDBJ databases">
        <authorList>
            <person name="Varghese N."/>
            <person name="Submissions S."/>
        </authorList>
    </citation>
    <scope>NUCLEOTIDE SEQUENCE [LARGE SCALE GENOMIC DNA]</scope>
    <source>
        <strain evidence="1 2">CGMCC 1.6853</strain>
    </source>
</reference>
<evidence type="ECO:0008006" key="3">
    <source>
        <dbReference type="Google" id="ProtNLM"/>
    </source>
</evidence>
<gene>
    <name evidence="1" type="ORF">SAMN02927935_00696</name>
</gene>
<sequence length="134" mass="14154">MTGSTVHAADLQSLAALLEKLQPLLAGGRLDNVVDLLSLLSDVVDIADNALVEKLAGVFEGLVTLGWEGGTALQMAHSELQLNPPPASFRALYALLKQPDTLLGLTLLLRTLQIIGQRTRDSALPSALSDESSN</sequence>
<comment type="caution">
    <text evidence="1">The sequence shown here is derived from an EMBL/GenBank/DDBJ whole genome shotgun (WGS) entry which is preliminary data.</text>
</comment>
<accession>A0A1G5D0Z1</accession>
<proteinExistence type="predicted"/>
<keyword evidence="2" id="KW-1185">Reference proteome</keyword>
<dbReference type="Proteomes" id="UP000183031">
    <property type="component" value="Unassembled WGS sequence"/>
</dbReference>
<organism evidence="1 2">
    <name type="scientific">Serratia nematodiphila</name>
    <dbReference type="NCBI Taxonomy" id="458197"/>
    <lineage>
        <taxon>Bacteria</taxon>
        <taxon>Pseudomonadati</taxon>
        <taxon>Pseudomonadota</taxon>
        <taxon>Gammaproteobacteria</taxon>
        <taxon>Enterobacterales</taxon>
        <taxon>Yersiniaceae</taxon>
        <taxon>Serratia</taxon>
    </lineage>
</organism>